<evidence type="ECO:0000313" key="4">
    <source>
        <dbReference type="Proteomes" id="UP000012960"/>
    </source>
</evidence>
<evidence type="ECO:0000313" key="3">
    <source>
        <dbReference type="EnsemblPlants" id="Ma04_p24330.1"/>
    </source>
</evidence>
<organism evidence="3 4">
    <name type="scientific">Musa acuminata subsp. malaccensis</name>
    <name type="common">Wild banana</name>
    <name type="synonym">Musa malaccensis</name>
    <dbReference type="NCBI Taxonomy" id="214687"/>
    <lineage>
        <taxon>Eukaryota</taxon>
        <taxon>Viridiplantae</taxon>
        <taxon>Streptophyta</taxon>
        <taxon>Embryophyta</taxon>
        <taxon>Tracheophyta</taxon>
        <taxon>Spermatophyta</taxon>
        <taxon>Magnoliopsida</taxon>
        <taxon>Liliopsida</taxon>
        <taxon>Zingiberales</taxon>
        <taxon>Musaceae</taxon>
        <taxon>Musa</taxon>
    </lineage>
</organism>
<reference evidence="2" key="1">
    <citation type="submission" date="2021-03" db="EMBL/GenBank/DDBJ databases">
        <authorList>
            <consortium name="Genoscope - CEA"/>
            <person name="William W."/>
        </authorList>
    </citation>
    <scope>NUCLEOTIDE SEQUENCE</scope>
    <source>
        <strain evidence="2">Doubled-haploid Pahang</strain>
    </source>
</reference>
<evidence type="ECO:0000259" key="1">
    <source>
        <dbReference type="Pfam" id="PF25397"/>
    </source>
</evidence>
<dbReference type="Proteomes" id="UP000012960">
    <property type="component" value="Unplaced"/>
</dbReference>
<reference evidence="3" key="2">
    <citation type="submission" date="2021-05" db="UniProtKB">
        <authorList>
            <consortium name="EnsemblPlants"/>
        </authorList>
    </citation>
    <scope>IDENTIFICATION</scope>
    <source>
        <strain evidence="3">subsp. malaccensis</strain>
    </source>
</reference>
<protein>
    <submittedName>
        <fullName evidence="2">(wild Malaysian banana) hypothetical protein</fullName>
    </submittedName>
</protein>
<dbReference type="PANTHER" id="PTHR38389">
    <property type="entry name" value="DNA-DIRECTED RNA POLYMERASE SUBUNIT BETA"/>
    <property type="match status" value="1"/>
</dbReference>
<keyword evidence="4" id="KW-1185">Reference proteome</keyword>
<dbReference type="Gramene" id="Ma04_t24330.1">
    <property type="protein sequence ID" value="Ma04_p24330.1"/>
    <property type="gene ID" value="Ma04_g24330"/>
</dbReference>
<dbReference type="InterPro" id="IPR057209">
    <property type="entry name" value="DUF7887"/>
</dbReference>
<dbReference type="Pfam" id="PF25397">
    <property type="entry name" value="DUF7887"/>
    <property type="match status" value="1"/>
</dbReference>
<feature type="domain" description="DUF7887" evidence="1">
    <location>
        <begin position="54"/>
        <end position="109"/>
    </location>
</feature>
<dbReference type="InParanoid" id="A0A804ITC8"/>
<proteinExistence type="predicted"/>
<accession>A0A804ITC8</accession>
<dbReference type="OMA" id="FAPRFRW"/>
<dbReference type="PANTHER" id="PTHR38389:SF1">
    <property type="entry name" value="DNA-DIRECTED RNA POLYMERASE SUBUNIT BETA"/>
    <property type="match status" value="1"/>
</dbReference>
<dbReference type="EnsemblPlants" id="Ma04_t24330.1">
    <property type="protein sequence ID" value="Ma04_p24330.1"/>
    <property type="gene ID" value="Ma04_g24330"/>
</dbReference>
<dbReference type="AlphaFoldDB" id="A0A804ITC8"/>
<evidence type="ECO:0000313" key="2">
    <source>
        <dbReference type="EMBL" id="CAG1843244.1"/>
    </source>
</evidence>
<gene>
    <name evidence="2" type="ORF">GSMUA_130390.1</name>
</gene>
<name>A0A804ITC8_MUSAM</name>
<sequence length="129" mass="14231">MIVSGKSFAPRFRWFPHLLPCSSNRRLLKPARAKKENIGGDSQAGETTFSLRASKAVLARSAVVLFGLGFLDAGYSGDWSRIGVISKETEDLLKIAAYLVLTVSLRRSMLITDNSSVFNFLVKVFPCFV</sequence>
<dbReference type="EMBL" id="HG996469">
    <property type="protein sequence ID" value="CAG1843244.1"/>
    <property type="molecule type" value="Genomic_DNA"/>
</dbReference>